<sequence>MVRSSPRQFWQDQTGATAALYALALPALVMAAGVAYDYSRLAGLDSELQNAADQAALAAATQLDSESGACSRAAAAASSLVSNRAILANDGLGIDVSVANESTCDAVGAVRFWQDRDGTTAATSDGNAHFVEVVFDANNPTPNGRVAHYAFTPITGLFYGSVGGRALAGVGSSICKVPPMMICSPDPTQPFNAAGKKGWGIQVTGHGNTQSGTGGTVGAWGPGDFGFLEVGAGQNSDLVEALAFDTTTLDCVPIDGTKPETGNPQALYDALNTRFDIYDFASGNGTTLAPCFSGRCPAASNVVKDVVKADTSTNGQSCKLHNTGWHLPPEDRQFWPKPASSITSTDPLQDYNDTTHSPSIDAMGLPRDLCHYASYGQACGNDPNNRYGNGIWARGDYFDKYHGGAPTGAGSWTRYETYLWELGLLKNASGSYVTGGSVPGANTTPLGVAAGSDRQYGGPVCSTGTPAASRRVLTVAIVKNCSSLSGSSTAVKVDEWVDMFLVEPVIDARPNGSIADSIYMEIIGPSHLGGEGNVSGGQDIRKDVPYLIK</sequence>
<feature type="domain" description="Putative Flp pilus-assembly TadG-like N-terminal" evidence="1">
    <location>
        <begin position="15"/>
        <end position="61"/>
    </location>
</feature>
<proteinExistence type="predicted"/>
<organism evidence="2 3">
    <name type="scientific">Novosphingobium mangrovi</name>
    <name type="common">ex Huang et al. 2023</name>
    <dbReference type="NCBI Taxonomy" id="2976432"/>
    <lineage>
        <taxon>Bacteria</taxon>
        <taxon>Pseudomonadati</taxon>
        <taxon>Pseudomonadota</taxon>
        <taxon>Alphaproteobacteria</taxon>
        <taxon>Sphingomonadales</taxon>
        <taxon>Sphingomonadaceae</taxon>
        <taxon>Novosphingobium</taxon>
    </lineage>
</organism>
<protein>
    <submittedName>
        <fullName evidence="2">Pilus assembly protein TadG-related protein</fullName>
    </submittedName>
</protein>
<dbReference type="Proteomes" id="UP001165583">
    <property type="component" value="Unassembled WGS sequence"/>
</dbReference>
<gene>
    <name evidence="2" type="ORF">NZK81_10900</name>
</gene>
<accession>A0ABT2I5H6</accession>
<dbReference type="EMBL" id="JANZXA010000006">
    <property type="protein sequence ID" value="MCT2400061.1"/>
    <property type="molecule type" value="Genomic_DNA"/>
</dbReference>
<evidence type="ECO:0000313" key="3">
    <source>
        <dbReference type="Proteomes" id="UP001165583"/>
    </source>
</evidence>
<evidence type="ECO:0000259" key="1">
    <source>
        <dbReference type="Pfam" id="PF13400"/>
    </source>
</evidence>
<name>A0ABT2I5H6_9SPHN</name>
<reference evidence="2" key="1">
    <citation type="submission" date="2022-09" db="EMBL/GenBank/DDBJ databases">
        <title>Novosphingobium sp. Nov., a polycyclic aromatic hydrocarbon-degrading bacterium isolated form mangrove sediments in HongKong.</title>
        <authorList>
            <person name="Hu Z."/>
        </authorList>
    </citation>
    <scope>NUCLEOTIDE SEQUENCE</scope>
    <source>
        <strain evidence="2">HK4-1</strain>
    </source>
</reference>
<evidence type="ECO:0000313" key="2">
    <source>
        <dbReference type="EMBL" id="MCT2400061.1"/>
    </source>
</evidence>
<dbReference type="RefSeq" id="WP_260046159.1">
    <property type="nucleotide sequence ID" value="NZ_JANZXA010000006.1"/>
</dbReference>
<dbReference type="Pfam" id="PF13400">
    <property type="entry name" value="Tad"/>
    <property type="match status" value="1"/>
</dbReference>
<dbReference type="InterPro" id="IPR028087">
    <property type="entry name" value="Tad_N"/>
</dbReference>
<keyword evidence="3" id="KW-1185">Reference proteome</keyword>
<comment type="caution">
    <text evidence="2">The sequence shown here is derived from an EMBL/GenBank/DDBJ whole genome shotgun (WGS) entry which is preliminary data.</text>
</comment>